<dbReference type="Proteomes" id="UP000288547">
    <property type="component" value="Unassembled WGS sequence"/>
</dbReference>
<dbReference type="PANTHER" id="PTHR46847">
    <property type="entry name" value="D-ALLOSE-BINDING PERIPLASMIC PROTEIN-RELATED"/>
    <property type="match status" value="1"/>
</dbReference>
<accession>A0A444PYR2</accession>
<dbReference type="CDD" id="cd01536">
    <property type="entry name" value="PBP1_ABC_sugar_binding-like"/>
    <property type="match status" value="1"/>
</dbReference>
<comment type="similarity">
    <text evidence="2">Belongs to the bacterial solute-binding protein 2 family.</text>
</comment>
<sequence length="346" mass="36201">MHQSKLRSWRLPVTASVVLLGATALTACSGDGGSAGAGSEDGYEIAVLLSSSQNGYNQAVAKGVQEMADELDADINLTLLDGQFNADTQLSQMETAGVGDKYDGVVVVPFDGPALAAAFPLGNGIPVTSVLNPIGPDLSEMEPQVEGVVSTVAVPAGEAAAKQAEDVVTYCADLDPCKVVLLVGQLNAPLDVTREESYREVLEAEDNIEIVTTVEGNYDPDQSATTITNVLQSTPDVNVILSNADQQTKGAQIALEDAGIDPSTVYLTGGGGTTESIQNVRDGIWKADYINFPVSMGAAAMEQLYNALTGADVESYVNADEVGEIEPYATKETLDETPDYVGEWEG</sequence>
<name>A0A444PYR2_9MICO</name>
<dbReference type="GO" id="GO:0030313">
    <property type="term" value="C:cell envelope"/>
    <property type="evidence" value="ECO:0007669"/>
    <property type="project" value="UniProtKB-SubCell"/>
</dbReference>
<keyword evidence="7" id="KW-1185">Reference proteome</keyword>
<dbReference type="GO" id="GO:0030246">
    <property type="term" value="F:carbohydrate binding"/>
    <property type="evidence" value="ECO:0007669"/>
    <property type="project" value="UniProtKB-ARBA"/>
</dbReference>
<dbReference type="OrthoDB" id="5093953at2"/>
<comment type="subcellular location">
    <subcellularLocation>
        <location evidence="1">Cell envelope</location>
    </subcellularLocation>
</comment>
<proteinExistence type="inferred from homology"/>
<reference evidence="6 7" key="1">
    <citation type="submission" date="2018-12" db="EMBL/GenBank/DDBJ databases">
        <authorList>
            <person name="Li F."/>
        </authorList>
    </citation>
    <scope>NUCLEOTIDE SEQUENCE [LARGE SCALE GENOMIC DNA]</scope>
    <source>
        <strain evidence="6 7">11W25H-1</strain>
    </source>
</reference>
<feature type="domain" description="Periplasmic binding protein" evidence="5">
    <location>
        <begin position="45"/>
        <end position="311"/>
    </location>
</feature>
<evidence type="ECO:0000256" key="4">
    <source>
        <dbReference type="SAM" id="SignalP"/>
    </source>
</evidence>
<dbReference type="Pfam" id="PF13407">
    <property type="entry name" value="Peripla_BP_4"/>
    <property type="match status" value="1"/>
</dbReference>
<dbReference type="Gene3D" id="3.40.50.2300">
    <property type="match status" value="2"/>
</dbReference>
<dbReference type="EMBL" id="RZNB01000001">
    <property type="protein sequence ID" value="RWZ52977.1"/>
    <property type="molecule type" value="Genomic_DNA"/>
</dbReference>
<dbReference type="PANTHER" id="PTHR46847:SF1">
    <property type="entry name" value="D-ALLOSE-BINDING PERIPLASMIC PROTEIN-RELATED"/>
    <property type="match status" value="1"/>
</dbReference>
<feature type="chain" id="PRO_5039409769" evidence="4">
    <location>
        <begin position="30"/>
        <end position="346"/>
    </location>
</feature>
<evidence type="ECO:0000256" key="1">
    <source>
        <dbReference type="ARBA" id="ARBA00004196"/>
    </source>
</evidence>
<keyword evidence="3 4" id="KW-0732">Signal</keyword>
<organism evidence="6 7">
    <name type="scientific">Labedella phragmitis</name>
    <dbReference type="NCBI Taxonomy" id="2498849"/>
    <lineage>
        <taxon>Bacteria</taxon>
        <taxon>Bacillati</taxon>
        <taxon>Actinomycetota</taxon>
        <taxon>Actinomycetes</taxon>
        <taxon>Micrococcales</taxon>
        <taxon>Microbacteriaceae</taxon>
        <taxon>Labedella</taxon>
    </lineage>
</organism>
<dbReference type="PROSITE" id="PS51257">
    <property type="entry name" value="PROKAR_LIPOPROTEIN"/>
    <property type="match status" value="1"/>
</dbReference>
<dbReference type="SUPFAM" id="SSF53822">
    <property type="entry name" value="Periplasmic binding protein-like I"/>
    <property type="match status" value="1"/>
</dbReference>
<comment type="caution">
    <text evidence="6">The sequence shown here is derived from an EMBL/GenBank/DDBJ whole genome shotgun (WGS) entry which is preliminary data.</text>
</comment>
<evidence type="ECO:0000313" key="6">
    <source>
        <dbReference type="EMBL" id="RWZ52977.1"/>
    </source>
</evidence>
<protein>
    <submittedName>
        <fullName evidence="6">Sugar ABC transporter substrate-binding protein</fullName>
    </submittedName>
</protein>
<evidence type="ECO:0000259" key="5">
    <source>
        <dbReference type="Pfam" id="PF13407"/>
    </source>
</evidence>
<dbReference type="InterPro" id="IPR028082">
    <property type="entry name" value="Peripla_BP_I"/>
</dbReference>
<gene>
    <name evidence="6" type="ORF">ELQ90_03315</name>
</gene>
<feature type="signal peptide" evidence="4">
    <location>
        <begin position="1"/>
        <end position="29"/>
    </location>
</feature>
<evidence type="ECO:0000256" key="3">
    <source>
        <dbReference type="ARBA" id="ARBA00022729"/>
    </source>
</evidence>
<dbReference type="RefSeq" id="WP_128493820.1">
    <property type="nucleotide sequence ID" value="NZ_RZNB01000001.1"/>
</dbReference>
<evidence type="ECO:0000256" key="2">
    <source>
        <dbReference type="ARBA" id="ARBA00007639"/>
    </source>
</evidence>
<dbReference type="InterPro" id="IPR025997">
    <property type="entry name" value="SBP_2_dom"/>
</dbReference>
<evidence type="ECO:0000313" key="7">
    <source>
        <dbReference type="Proteomes" id="UP000288547"/>
    </source>
</evidence>
<dbReference type="AlphaFoldDB" id="A0A444PYR2"/>